<keyword evidence="5" id="KW-0119">Carbohydrate metabolism</keyword>
<dbReference type="CDD" id="cd00452">
    <property type="entry name" value="KDPG_aldolase"/>
    <property type="match status" value="1"/>
</dbReference>
<name>A0A2N0ZA44_9BACI</name>
<keyword evidence="7" id="KW-1185">Reference proteome</keyword>
<evidence type="ECO:0000313" key="6">
    <source>
        <dbReference type="EMBL" id="PKG26385.1"/>
    </source>
</evidence>
<keyword evidence="4" id="KW-0456">Lyase</keyword>
<evidence type="ECO:0000256" key="4">
    <source>
        <dbReference type="ARBA" id="ARBA00023239"/>
    </source>
</evidence>
<dbReference type="GO" id="GO:0016829">
    <property type="term" value="F:lyase activity"/>
    <property type="evidence" value="ECO:0007669"/>
    <property type="project" value="UniProtKB-KW"/>
</dbReference>
<reference evidence="6 7" key="1">
    <citation type="journal article" date="2010" name="Int. J. Syst. Evol. Microbiol.">
        <title>Bacillus horneckiae sp. nov., isolated from a spacecraft-assembly clean room.</title>
        <authorList>
            <person name="Vaishampayan P."/>
            <person name="Probst A."/>
            <person name="Krishnamurthi S."/>
            <person name="Ghosh S."/>
            <person name="Osman S."/>
            <person name="McDowall A."/>
            <person name="Ruckmani A."/>
            <person name="Mayilraj S."/>
            <person name="Venkateswaran K."/>
        </authorList>
    </citation>
    <scope>NUCLEOTIDE SEQUENCE [LARGE SCALE GENOMIC DNA]</scope>
    <source>
        <strain evidence="7">1PO1SC</strain>
    </source>
</reference>
<dbReference type="EMBL" id="PISD01000068">
    <property type="protein sequence ID" value="PKG26385.1"/>
    <property type="molecule type" value="Genomic_DNA"/>
</dbReference>
<comment type="pathway">
    <text evidence="1">Carbohydrate acid metabolism.</text>
</comment>
<dbReference type="InterPro" id="IPR013785">
    <property type="entry name" value="Aldolase_TIM"/>
</dbReference>
<gene>
    <name evidence="6" type="ORF">CWS20_24085</name>
</gene>
<comment type="subunit">
    <text evidence="3">Homotrimer.</text>
</comment>
<dbReference type="PANTHER" id="PTHR30246:SF1">
    <property type="entry name" value="2-DEHYDRO-3-DEOXY-6-PHOSPHOGALACTONATE ALDOLASE-RELATED"/>
    <property type="match status" value="1"/>
</dbReference>
<evidence type="ECO:0000256" key="3">
    <source>
        <dbReference type="ARBA" id="ARBA00011233"/>
    </source>
</evidence>
<protein>
    <submittedName>
        <fullName evidence="6">Bifunctional 2-keto-4-hydroxyglutarate aldolase/2-keto-3-deoxy-6-phosphogluconate aldolase</fullName>
    </submittedName>
</protein>
<comment type="similarity">
    <text evidence="2">Belongs to the KHG/KDPG aldolase family.</text>
</comment>
<accession>A0A2N0ZA44</accession>
<dbReference type="RefSeq" id="WP_066198297.1">
    <property type="nucleotide sequence ID" value="NZ_JAFDQP010000004.1"/>
</dbReference>
<dbReference type="Pfam" id="PF01081">
    <property type="entry name" value="Aldolase"/>
    <property type="match status" value="1"/>
</dbReference>
<evidence type="ECO:0000256" key="1">
    <source>
        <dbReference type="ARBA" id="ARBA00004761"/>
    </source>
</evidence>
<evidence type="ECO:0000256" key="5">
    <source>
        <dbReference type="ARBA" id="ARBA00023277"/>
    </source>
</evidence>
<evidence type="ECO:0000256" key="2">
    <source>
        <dbReference type="ARBA" id="ARBA00006906"/>
    </source>
</evidence>
<dbReference type="PANTHER" id="PTHR30246">
    <property type="entry name" value="2-KETO-3-DEOXY-6-PHOSPHOGLUCONATE ALDOLASE"/>
    <property type="match status" value="1"/>
</dbReference>
<dbReference type="NCBIfam" id="TIGR01182">
    <property type="entry name" value="eda"/>
    <property type="match status" value="1"/>
</dbReference>
<dbReference type="Gene3D" id="3.20.20.70">
    <property type="entry name" value="Aldolase class I"/>
    <property type="match status" value="1"/>
</dbReference>
<comment type="caution">
    <text evidence="6">The sequence shown here is derived from an EMBL/GenBank/DDBJ whole genome shotgun (WGS) entry which is preliminary data.</text>
</comment>
<proteinExistence type="inferred from homology"/>
<organism evidence="6 7">
    <name type="scientific">Cytobacillus horneckiae</name>
    <dbReference type="NCBI Taxonomy" id="549687"/>
    <lineage>
        <taxon>Bacteria</taxon>
        <taxon>Bacillati</taxon>
        <taxon>Bacillota</taxon>
        <taxon>Bacilli</taxon>
        <taxon>Bacillales</taxon>
        <taxon>Bacillaceae</taxon>
        <taxon>Cytobacillus</taxon>
    </lineage>
</organism>
<dbReference type="InterPro" id="IPR000887">
    <property type="entry name" value="Aldlse_KDPG_KHG"/>
</dbReference>
<sequence>MKKLYILQNIIKSPIVAVVRADNAEQAVRISKACVEGGITNIEVTFTVPDADEAIARLRHEYPQIKVGAGTVLDKVTARLAILKGAQFIVSPSFDEEIVKLCNLYQIPYIPGCETITEMVKAMSHGADIIKLFPGSTFGPEYVKAIKGPLPDINLMPTGGVSLDNINDWIDNGCIAVGVGGKLIEPAKDENYQEITRLASEYIQKVKDKVRT</sequence>
<evidence type="ECO:0000313" key="7">
    <source>
        <dbReference type="Proteomes" id="UP000233343"/>
    </source>
</evidence>
<dbReference type="SUPFAM" id="SSF51569">
    <property type="entry name" value="Aldolase"/>
    <property type="match status" value="1"/>
</dbReference>
<dbReference type="AlphaFoldDB" id="A0A2N0ZA44"/>
<dbReference type="Proteomes" id="UP000233343">
    <property type="component" value="Unassembled WGS sequence"/>
</dbReference>
<dbReference type="NCBIfam" id="NF005119">
    <property type="entry name" value="PRK06552.1"/>
    <property type="match status" value="1"/>
</dbReference>